<sequence>MIAVTDEGWVGGEGSGRGEWQGPPSIVPDQCEFVSIAIETGATLGRHAFISAPGSPLAIRGQINPPGCGEGVAHLCASGALWRLVEPEPVRESPGLRRGEERGKVSTTACHRQTDDTSTGLHAGDLAFSHVPRDTPEAQFHFPAVTEKGRRSCLLMAPGACGSRLVNQCESTSGRHPPGGSARLHIGETFPKAFPVLLASQQAVTFLPSCVFHKHTRGPKGSGGRRCPFVDMLDWGLGGGRTRSGGDQFNSTLIAPRWGEGGMRRRRRRRRSREWTEDGALAGSLSVSIHPPEPFYQSPVGTVSQSGQACPLLCPCTG</sequence>
<comment type="caution">
    <text evidence="2">The sequence shown here is derived from an EMBL/GenBank/DDBJ whole genome shotgun (WGS) entry which is preliminary data.</text>
</comment>
<feature type="region of interest" description="Disordered" evidence="1">
    <location>
        <begin position="91"/>
        <end position="117"/>
    </location>
</feature>
<organism evidence="2 3">
    <name type="scientific">Pleuronectes platessa</name>
    <name type="common">European plaice</name>
    <dbReference type="NCBI Taxonomy" id="8262"/>
    <lineage>
        <taxon>Eukaryota</taxon>
        <taxon>Metazoa</taxon>
        <taxon>Chordata</taxon>
        <taxon>Craniata</taxon>
        <taxon>Vertebrata</taxon>
        <taxon>Euteleostomi</taxon>
        <taxon>Actinopterygii</taxon>
        <taxon>Neopterygii</taxon>
        <taxon>Teleostei</taxon>
        <taxon>Neoteleostei</taxon>
        <taxon>Acanthomorphata</taxon>
        <taxon>Carangaria</taxon>
        <taxon>Pleuronectiformes</taxon>
        <taxon>Pleuronectoidei</taxon>
        <taxon>Pleuronectidae</taxon>
        <taxon>Pleuronectes</taxon>
    </lineage>
</organism>
<evidence type="ECO:0000256" key="1">
    <source>
        <dbReference type="SAM" id="MobiDB-lite"/>
    </source>
</evidence>
<accession>A0A9N7YTK8</accession>
<keyword evidence="3" id="KW-1185">Reference proteome</keyword>
<name>A0A9N7YTK8_PLEPL</name>
<feature type="compositionally biased region" description="Gly residues" evidence="1">
    <location>
        <begin position="9"/>
        <end position="19"/>
    </location>
</feature>
<dbReference type="EMBL" id="CADEAL010003235">
    <property type="protein sequence ID" value="CAB1443951.1"/>
    <property type="molecule type" value="Genomic_DNA"/>
</dbReference>
<evidence type="ECO:0000313" key="2">
    <source>
        <dbReference type="EMBL" id="CAB1443951.1"/>
    </source>
</evidence>
<feature type="compositionally biased region" description="Polar residues" evidence="1">
    <location>
        <begin position="105"/>
        <end position="117"/>
    </location>
</feature>
<gene>
    <name evidence="2" type="ORF">PLEPLA_LOCUS31667</name>
</gene>
<dbReference type="AlphaFoldDB" id="A0A9N7YTK8"/>
<proteinExistence type="predicted"/>
<feature type="compositionally biased region" description="Basic and acidic residues" evidence="1">
    <location>
        <begin position="91"/>
        <end position="104"/>
    </location>
</feature>
<protein>
    <submittedName>
        <fullName evidence="2">Uncharacterized protein</fullName>
    </submittedName>
</protein>
<dbReference type="Proteomes" id="UP001153269">
    <property type="component" value="Unassembled WGS sequence"/>
</dbReference>
<evidence type="ECO:0000313" key="3">
    <source>
        <dbReference type="Proteomes" id="UP001153269"/>
    </source>
</evidence>
<feature type="region of interest" description="Disordered" evidence="1">
    <location>
        <begin position="1"/>
        <end position="25"/>
    </location>
</feature>
<reference evidence="2" key="1">
    <citation type="submission" date="2020-03" db="EMBL/GenBank/DDBJ databases">
        <authorList>
            <person name="Weist P."/>
        </authorList>
    </citation>
    <scope>NUCLEOTIDE SEQUENCE</scope>
</reference>